<comment type="subcellular location">
    <subcellularLocation>
        <location evidence="1">Nucleus</location>
    </subcellularLocation>
</comment>
<feature type="domain" description="C2H2-type" evidence="9">
    <location>
        <begin position="139"/>
        <end position="166"/>
    </location>
</feature>
<dbReference type="GO" id="GO:0005634">
    <property type="term" value="C:nucleus"/>
    <property type="evidence" value="ECO:0007669"/>
    <property type="project" value="UniProtKB-SubCell"/>
</dbReference>
<feature type="domain" description="C2H2-type" evidence="9">
    <location>
        <begin position="173"/>
        <end position="200"/>
    </location>
</feature>
<evidence type="ECO:0000313" key="10">
    <source>
        <dbReference type="EMBL" id="KAK2145426.1"/>
    </source>
</evidence>
<keyword evidence="3" id="KW-0677">Repeat</keyword>
<dbReference type="PROSITE" id="PS00028">
    <property type="entry name" value="ZINC_FINGER_C2H2_1"/>
    <property type="match status" value="3"/>
</dbReference>
<protein>
    <recommendedName>
        <fullName evidence="9">C2H2-type domain-containing protein</fullName>
    </recommendedName>
</protein>
<evidence type="ECO:0000256" key="2">
    <source>
        <dbReference type="ARBA" id="ARBA00022723"/>
    </source>
</evidence>
<keyword evidence="11" id="KW-1185">Reference proteome</keyword>
<dbReference type="SMART" id="SM00355">
    <property type="entry name" value="ZnF_C2H2"/>
    <property type="match status" value="3"/>
</dbReference>
<keyword evidence="2" id="KW-0479">Metal-binding</keyword>
<reference evidence="10" key="1">
    <citation type="journal article" date="2023" name="Mol. Biol. Evol.">
        <title>Third-Generation Sequencing Reveals the Adaptive Role of the Epigenome in Three Deep-Sea Polychaetes.</title>
        <authorList>
            <person name="Perez M."/>
            <person name="Aroh O."/>
            <person name="Sun Y."/>
            <person name="Lan Y."/>
            <person name="Juniper S.K."/>
            <person name="Young C.R."/>
            <person name="Angers B."/>
            <person name="Qian P.Y."/>
        </authorList>
    </citation>
    <scope>NUCLEOTIDE SEQUENCE</scope>
    <source>
        <strain evidence="10">P08H-3</strain>
    </source>
</reference>
<dbReference type="FunFam" id="3.30.160.60:FF:000148">
    <property type="entry name" value="zinc finger protein Gfi-1"/>
    <property type="match status" value="1"/>
</dbReference>
<keyword evidence="4 7" id="KW-0863">Zinc-finger</keyword>
<dbReference type="FunFam" id="3.30.160.60:FF:000432">
    <property type="entry name" value="zinc finger protein Gfi-1b isoform X1"/>
    <property type="match status" value="1"/>
</dbReference>
<organism evidence="10 11">
    <name type="scientific">Paralvinella palmiformis</name>
    <dbReference type="NCBI Taxonomy" id="53620"/>
    <lineage>
        <taxon>Eukaryota</taxon>
        <taxon>Metazoa</taxon>
        <taxon>Spiralia</taxon>
        <taxon>Lophotrochozoa</taxon>
        <taxon>Annelida</taxon>
        <taxon>Polychaeta</taxon>
        <taxon>Sedentaria</taxon>
        <taxon>Canalipalpata</taxon>
        <taxon>Terebellida</taxon>
        <taxon>Terebelliformia</taxon>
        <taxon>Alvinellidae</taxon>
        <taxon>Paralvinella</taxon>
    </lineage>
</organism>
<dbReference type="Pfam" id="PF00096">
    <property type="entry name" value="zf-C2H2"/>
    <property type="match status" value="3"/>
</dbReference>
<comment type="caution">
    <text evidence="10">The sequence shown here is derived from an EMBL/GenBank/DDBJ whole genome shotgun (WGS) entry which is preliminary data.</text>
</comment>
<keyword evidence="6" id="KW-0539">Nucleus</keyword>
<dbReference type="InterPro" id="IPR036236">
    <property type="entry name" value="Znf_C2H2_sf"/>
</dbReference>
<name>A0AAD9J2F3_9ANNE</name>
<evidence type="ECO:0000256" key="7">
    <source>
        <dbReference type="PROSITE-ProRule" id="PRU00042"/>
    </source>
</evidence>
<evidence type="ECO:0000313" key="11">
    <source>
        <dbReference type="Proteomes" id="UP001208570"/>
    </source>
</evidence>
<dbReference type="SUPFAM" id="SSF57667">
    <property type="entry name" value="beta-beta-alpha zinc fingers"/>
    <property type="match status" value="2"/>
</dbReference>
<dbReference type="GO" id="GO:0008270">
    <property type="term" value="F:zinc ion binding"/>
    <property type="evidence" value="ECO:0007669"/>
    <property type="project" value="UniProtKB-KW"/>
</dbReference>
<evidence type="ECO:0000256" key="6">
    <source>
        <dbReference type="ARBA" id="ARBA00023242"/>
    </source>
</evidence>
<evidence type="ECO:0000256" key="1">
    <source>
        <dbReference type="ARBA" id="ARBA00004123"/>
    </source>
</evidence>
<sequence>MLKSPPFRQLLLPIQCQPAINVSPTSQQNSPVKFFRPWSEGSRSESSPAQRPRPKLRSWMHVFSPYSERKPCPMFVPNYGPSPHEIDHQLFCYDPLMMNGFLANGHHLAADSPTCDCYGGKGPPEEAAFETIAGHQRAFRCRQCGKCFKRSSTLSTHLLIHSDTRPYPCEKPYVCRHCGKAFSQSSNLITHTRKHTGLKPFRCDVCRKAFQRKVDLRRHIEAQHPDADVRALVNYASISLRIPYRAAGSGGAPVNRVGEFEKRAVFDHVTGDGLPYEDKRTGNGNASATALNLSKRHLQTGTGVARTSSRAPSSVMGFGDDVTVSKLEVSPRN</sequence>
<dbReference type="Gene3D" id="3.30.160.60">
    <property type="entry name" value="Classic Zinc Finger"/>
    <property type="match status" value="3"/>
</dbReference>
<dbReference type="PANTHER" id="PTHR24394">
    <property type="entry name" value="ZINC FINGER PROTEIN"/>
    <property type="match status" value="1"/>
</dbReference>
<dbReference type="GO" id="GO:0000981">
    <property type="term" value="F:DNA-binding transcription factor activity, RNA polymerase II-specific"/>
    <property type="evidence" value="ECO:0007669"/>
    <property type="project" value="TreeGrafter"/>
</dbReference>
<feature type="domain" description="C2H2-type" evidence="9">
    <location>
        <begin position="201"/>
        <end position="224"/>
    </location>
</feature>
<keyword evidence="5" id="KW-0862">Zinc</keyword>
<evidence type="ECO:0000256" key="8">
    <source>
        <dbReference type="SAM" id="MobiDB-lite"/>
    </source>
</evidence>
<dbReference type="Proteomes" id="UP001208570">
    <property type="component" value="Unassembled WGS sequence"/>
</dbReference>
<dbReference type="PROSITE" id="PS50157">
    <property type="entry name" value="ZINC_FINGER_C2H2_2"/>
    <property type="match status" value="3"/>
</dbReference>
<feature type="region of interest" description="Disordered" evidence="8">
    <location>
        <begin position="22"/>
        <end position="54"/>
    </location>
</feature>
<evidence type="ECO:0000256" key="4">
    <source>
        <dbReference type="ARBA" id="ARBA00022771"/>
    </source>
</evidence>
<proteinExistence type="predicted"/>
<dbReference type="PANTHER" id="PTHR24394:SF29">
    <property type="entry name" value="MYONEURIN"/>
    <property type="match status" value="1"/>
</dbReference>
<accession>A0AAD9J2F3</accession>
<feature type="compositionally biased region" description="Polar residues" evidence="8">
    <location>
        <begin position="22"/>
        <end position="31"/>
    </location>
</feature>
<evidence type="ECO:0000256" key="5">
    <source>
        <dbReference type="ARBA" id="ARBA00022833"/>
    </source>
</evidence>
<dbReference type="FunFam" id="3.30.160.60:FF:000245">
    <property type="entry name" value="zinc finger protein Gfi-1"/>
    <property type="match status" value="1"/>
</dbReference>
<evidence type="ECO:0000256" key="3">
    <source>
        <dbReference type="ARBA" id="ARBA00022737"/>
    </source>
</evidence>
<dbReference type="InterPro" id="IPR013087">
    <property type="entry name" value="Znf_C2H2_type"/>
</dbReference>
<gene>
    <name evidence="10" type="ORF">LSH36_682g00049</name>
</gene>
<evidence type="ECO:0000259" key="9">
    <source>
        <dbReference type="PROSITE" id="PS50157"/>
    </source>
</evidence>
<dbReference type="AlphaFoldDB" id="A0AAD9J2F3"/>
<dbReference type="EMBL" id="JAODUP010000682">
    <property type="protein sequence ID" value="KAK2145426.1"/>
    <property type="molecule type" value="Genomic_DNA"/>
</dbReference>